<evidence type="ECO:0000313" key="1">
    <source>
        <dbReference type="EMBL" id="EKT4441568.1"/>
    </source>
</evidence>
<accession>A0AAI9CB84</accession>
<evidence type="ECO:0000313" key="2">
    <source>
        <dbReference type="Proteomes" id="UP001214521"/>
    </source>
</evidence>
<sequence length="161" mass="17935">MKKPQLLRQHLVAAMPSLAADPERLLVFVDDGGLVASFKAGLSFQYRYTLELILRDFAGAPEAVMVPLLQWLTRHQPELLANPENRDKLSFVVDVLSDKLVDLAIKLPLTERVRVVQDNAGAFQLEYLLEPPTEWEHRHSLAGGLLFADGEVVATLPAIVE</sequence>
<dbReference type="InterPro" id="IPR009678">
    <property type="entry name" value="Phage_tail_completion_R"/>
</dbReference>
<protein>
    <submittedName>
        <fullName evidence="1">Phage tail protein</fullName>
    </submittedName>
</protein>
<dbReference type="AlphaFoldDB" id="A0AAI9CB84"/>
<organism evidence="1 2">
    <name type="scientific">Stenotrophomonas maltophilia</name>
    <name type="common">Pseudomonas maltophilia</name>
    <name type="synonym">Xanthomonas maltophilia</name>
    <dbReference type="NCBI Taxonomy" id="40324"/>
    <lineage>
        <taxon>Bacteria</taxon>
        <taxon>Pseudomonadati</taxon>
        <taxon>Pseudomonadota</taxon>
        <taxon>Gammaproteobacteria</taxon>
        <taxon>Lysobacterales</taxon>
        <taxon>Lysobacteraceae</taxon>
        <taxon>Stenotrophomonas</taxon>
        <taxon>Stenotrophomonas maltophilia group</taxon>
    </lineage>
</organism>
<name>A0AAI9CB84_STEMA</name>
<dbReference type="Pfam" id="PF06891">
    <property type="entry name" value="P2_Phage_GpR"/>
    <property type="match status" value="1"/>
</dbReference>
<proteinExistence type="predicted"/>
<reference evidence="1" key="1">
    <citation type="submission" date="2022-07" db="EMBL/GenBank/DDBJ databases">
        <authorList>
            <consortium name="Clinical and Environmental Microbiology Branch: Whole genome sequencing antimicrobial resistance pathogens in the healthcare setting"/>
        </authorList>
    </citation>
    <scope>NUCLEOTIDE SEQUENCE</scope>
    <source>
        <strain evidence="1">Stenotrophomonas_maltophilia_2021CK-00905</strain>
    </source>
</reference>
<dbReference type="EMBL" id="ABLOMU010000021">
    <property type="protein sequence ID" value="EKT4441568.1"/>
    <property type="molecule type" value="Genomic_DNA"/>
</dbReference>
<comment type="caution">
    <text evidence="1">The sequence shown here is derived from an EMBL/GenBank/DDBJ whole genome shotgun (WGS) entry which is preliminary data.</text>
</comment>
<dbReference type="Proteomes" id="UP001214521">
    <property type="component" value="Unassembled WGS sequence"/>
</dbReference>
<gene>
    <name evidence="1" type="ORF">QEK83_002222</name>
</gene>